<sequence length="343" mass="38113">MSTNLQSILEVAVFLASEVLYWNPNLPKVLHIKPVTRQFNVPPTFPSRVLGQITRTLIPVAPLFAAKEHEVTGQHFSSILVDMRGGLKSFLSASVYGIFSKTQHGGSKSYLATNVMHLEYYLFLENKLCKQAKYYVASACPVTVLASTTNVRGHSLEPISPSLHGRDSASNWNKSVLRLLGGKGARIPKTCVQARPGNDPSDGKLMGFGFTHASNGHLAREGGQLSDFYLSRPKGQHYDDLVLYRRPVLPNRNPVADPQCVVYADKRQIDTIKPEKTVLIDKPSKSLPSNFIAYYKDKEQGIDDTVMQISQQLAMQLRLRAVCLPSECDNAIINHKPLPEWSL</sequence>
<reference evidence="1" key="1">
    <citation type="submission" date="2022-09" db="EMBL/GenBank/DDBJ databases">
        <title>A Global Phylogenomic Analysis of the Shiitake Genus Lentinula.</title>
        <authorList>
            <consortium name="DOE Joint Genome Institute"/>
            <person name="Sierra-Patev S."/>
            <person name="Min B."/>
            <person name="Naranjo-Ortiz M."/>
            <person name="Looney B."/>
            <person name="Konkel Z."/>
            <person name="Slot J.C."/>
            <person name="Sakamoto Y."/>
            <person name="Steenwyk J.L."/>
            <person name="Rokas A."/>
            <person name="Carro J."/>
            <person name="Camarero S."/>
            <person name="Ferreira P."/>
            <person name="Molpeceres G."/>
            <person name="Ruiz-Duenas F.J."/>
            <person name="Serrano A."/>
            <person name="Henrissat B."/>
            <person name="Drula E."/>
            <person name="Hughes K.W."/>
            <person name="Mata J.L."/>
            <person name="Ishikawa N.K."/>
            <person name="Vargas-Isla R."/>
            <person name="Ushijima S."/>
            <person name="Smith C.A."/>
            <person name="Ahrendt S."/>
            <person name="Andreopoulos W."/>
            <person name="He G."/>
            <person name="Labutti K."/>
            <person name="Lipzen A."/>
            <person name="Ng V."/>
            <person name="Riley R."/>
            <person name="Sandor L."/>
            <person name="Barry K."/>
            <person name="Martinez A.T."/>
            <person name="Xiao Y."/>
            <person name="Gibbons J.G."/>
            <person name="Terashima K."/>
            <person name="Grigoriev I.V."/>
            <person name="Hibbett D.S."/>
        </authorList>
    </citation>
    <scope>NUCLEOTIDE SEQUENCE</scope>
    <source>
        <strain evidence="1">TMI1499</strain>
    </source>
</reference>
<evidence type="ECO:0000313" key="1">
    <source>
        <dbReference type="EMBL" id="KAJ3810949.1"/>
    </source>
</evidence>
<proteinExistence type="predicted"/>
<dbReference type="EMBL" id="MU795079">
    <property type="protein sequence ID" value="KAJ3810949.1"/>
    <property type="molecule type" value="Genomic_DNA"/>
</dbReference>
<dbReference type="Proteomes" id="UP001163835">
    <property type="component" value="Unassembled WGS sequence"/>
</dbReference>
<name>A0ACC1U1Y4_9AGAR</name>
<organism evidence="1 2">
    <name type="scientific">Lentinula aff. lateritia</name>
    <dbReference type="NCBI Taxonomy" id="2804960"/>
    <lineage>
        <taxon>Eukaryota</taxon>
        <taxon>Fungi</taxon>
        <taxon>Dikarya</taxon>
        <taxon>Basidiomycota</taxon>
        <taxon>Agaricomycotina</taxon>
        <taxon>Agaricomycetes</taxon>
        <taxon>Agaricomycetidae</taxon>
        <taxon>Agaricales</taxon>
        <taxon>Marasmiineae</taxon>
        <taxon>Omphalotaceae</taxon>
        <taxon>Lentinula</taxon>
    </lineage>
</organism>
<accession>A0ACC1U1Y4</accession>
<comment type="caution">
    <text evidence="1">The sequence shown here is derived from an EMBL/GenBank/DDBJ whole genome shotgun (WGS) entry which is preliminary data.</text>
</comment>
<protein>
    <submittedName>
        <fullName evidence="1">Uncharacterized protein</fullName>
    </submittedName>
</protein>
<evidence type="ECO:0000313" key="2">
    <source>
        <dbReference type="Proteomes" id="UP001163835"/>
    </source>
</evidence>
<gene>
    <name evidence="1" type="ORF">F5876DRAFT_65180</name>
</gene>
<keyword evidence="2" id="KW-1185">Reference proteome</keyword>